<feature type="coiled-coil region" evidence="8">
    <location>
        <begin position="2344"/>
        <end position="2454"/>
    </location>
</feature>
<dbReference type="GO" id="GO:1905515">
    <property type="term" value="P:non-motile cilium assembly"/>
    <property type="evidence" value="ECO:0007669"/>
    <property type="project" value="TreeGrafter"/>
</dbReference>
<feature type="coiled-coil region" evidence="8">
    <location>
        <begin position="784"/>
        <end position="927"/>
    </location>
</feature>
<feature type="coiled-coil region" evidence="8">
    <location>
        <begin position="1535"/>
        <end position="1579"/>
    </location>
</feature>
<evidence type="ECO:0000256" key="6">
    <source>
        <dbReference type="ARBA" id="ARBA00023212"/>
    </source>
</evidence>
<dbReference type="GO" id="GO:0035869">
    <property type="term" value="C:ciliary transition zone"/>
    <property type="evidence" value="ECO:0007669"/>
    <property type="project" value="TreeGrafter"/>
</dbReference>
<dbReference type="PANTHER" id="PTHR18879:SF20">
    <property type="entry name" value="CENTROSOMAL PROTEIN OF 290 KDA"/>
    <property type="match status" value="1"/>
</dbReference>
<dbReference type="GO" id="GO:0043010">
    <property type="term" value="P:camera-type eye development"/>
    <property type="evidence" value="ECO:0007669"/>
    <property type="project" value="TreeGrafter"/>
</dbReference>
<comment type="subcellular location">
    <subcellularLocation>
        <location evidence="1">Cytoplasm</location>
        <location evidence="1">Cytoskeleton</location>
        <location evidence="1">Cilium basal body</location>
    </subcellularLocation>
    <subcellularLocation>
        <location evidence="2">Cytoplasm</location>
        <location evidence="2">Cytoskeleton</location>
        <location evidence="2">Microtubule organizing center</location>
        <location evidence="2">Centrosome</location>
    </subcellularLocation>
</comment>
<dbReference type="GO" id="GO:0001822">
    <property type="term" value="P:kidney development"/>
    <property type="evidence" value="ECO:0007669"/>
    <property type="project" value="TreeGrafter"/>
</dbReference>
<feature type="coiled-coil region" evidence="8">
    <location>
        <begin position="1467"/>
        <end position="1494"/>
    </location>
</feature>
<feature type="coiled-coil region" evidence="8">
    <location>
        <begin position="2275"/>
        <end position="2309"/>
    </location>
</feature>
<feature type="region of interest" description="Disordered" evidence="9">
    <location>
        <begin position="2459"/>
        <end position="2481"/>
    </location>
</feature>
<feature type="coiled-coil region" evidence="8">
    <location>
        <begin position="1641"/>
        <end position="1754"/>
    </location>
</feature>
<dbReference type="Proteomes" id="UP000189704">
    <property type="component" value="Unplaced"/>
</dbReference>
<keyword evidence="7" id="KW-0966">Cell projection</keyword>
<protein>
    <submittedName>
        <fullName evidence="12">Centrosomal protein of 290 kDa isoform X1</fullName>
    </submittedName>
</protein>
<evidence type="ECO:0000256" key="1">
    <source>
        <dbReference type="ARBA" id="ARBA00004120"/>
    </source>
</evidence>
<evidence type="ECO:0000256" key="2">
    <source>
        <dbReference type="ARBA" id="ARBA00004300"/>
    </source>
</evidence>
<dbReference type="GO" id="GO:1905349">
    <property type="term" value="P:ciliary transition zone assembly"/>
    <property type="evidence" value="ECO:0007669"/>
    <property type="project" value="TreeGrafter"/>
</dbReference>
<feature type="coiled-coil region" evidence="8">
    <location>
        <begin position="1073"/>
        <end position="1107"/>
    </location>
</feature>
<evidence type="ECO:0000313" key="12">
    <source>
        <dbReference type="RefSeq" id="XP_021570379.1"/>
    </source>
</evidence>
<accession>A0A3Q0E255</accession>
<reference evidence="12" key="1">
    <citation type="submission" date="2025-08" db="UniProtKB">
        <authorList>
            <consortium name="RefSeq"/>
        </authorList>
    </citation>
    <scope>IDENTIFICATION</scope>
</reference>
<dbReference type="Pfam" id="PF16574">
    <property type="entry name" value="CEP209_CC5"/>
    <property type="match status" value="1"/>
</dbReference>
<keyword evidence="5 8" id="KW-0175">Coiled coil</keyword>
<feature type="domain" description="Centrosomal protein of 290kDa coiled-coil region" evidence="10">
    <location>
        <begin position="1289"/>
        <end position="1416"/>
    </location>
</feature>
<evidence type="ECO:0000256" key="5">
    <source>
        <dbReference type="ARBA" id="ARBA00023054"/>
    </source>
</evidence>
<name>A0A3Q0E255_CARSF</name>
<dbReference type="InterPro" id="IPR026201">
    <property type="entry name" value="Cep290"/>
</dbReference>
<feature type="coiled-coil region" evidence="8">
    <location>
        <begin position="1784"/>
        <end position="1935"/>
    </location>
</feature>
<evidence type="ECO:0000256" key="8">
    <source>
        <dbReference type="SAM" id="Coils"/>
    </source>
</evidence>
<proteinExistence type="predicted"/>
<feature type="region of interest" description="Disordered" evidence="9">
    <location>
        <begin position="2036"/>
        <end position="2059"/>
    </location>
</feature>
<feature type="coiled-coil region" evidence="8">
    <location>
        <begin position="2068"/>
        <end position="2239"/>
    </location>
</feature>
<dbReference type="GeneID" id="103264761"/>
<feature type="coiled-coil region" evidence="8">
    <location>
        <begin position="1290"/>
        <end position="1392"/>
    </location>
</feature>
<keyword evidence="3" id="KW-0963">Cytoplasm</keyword>
<organism evidence="11 12">
    <name type="scientific">Carlito syrichta</name>
    <name type="common">Philippine tarsier</name>
    <name type="synonym">Tarsius syrichta</name>
    <dbReference type="NCBI Taxonomy" id="1868482"/>
    <lineage>
        <taxon>Eukaryota</taxon>
        <taxon>Metazoa</taxon>
        <taxon>Chordata</taxon>
        <taxon>Craniata</taxon>
        <taxon>Vertebrata</taxon>
        <taxon>Euteleostomi</taxon>
        <taxon>Mammalia</taxon>
        <taxon>Eutheria</taxon>
        <taxon>Euarchontoglires</taxon>
        <taxon>Primates</taxon>
        <taxon>Haplorrhini</taxon>
        <taxon>Tarsiiformes</taxon>
        <taxon>Tarsiidae</taxon>
        <taxon>Carlito</taxon>
    </lineage>
</organism>
<feature type="coiled-coil region" evidence="8">
    <location>
        <begin position="602"/>
        <end position="664"/>
    </location>
</feature>
<keyword evidence="11" id="KW-1185">Reference proteome</keyword>
<feature type="coiled-coil region" evidence="8">
    <location>
        <begin position="1977"/>
        <end position="2035"/>
    </location>
</feature>
<feature type="compositionally biased region" description="Basic and acidic residues" evidence="9">
    <location>
        <begin position="150"/>
        <end position="163"/>
    </location>
</feature>
<keyword evidence="6" id="KW-0206">Cytoskeleton</keyword>
<keyword evidence="4" id="KW-0970">Cilium biogenesis/degradation</keyword>
<dbReference type="InterPro" id="IPR032321">
    <property type="entry name" value="Cep209_CC5"/>
</dbReference>
<evidence type="ECO:0000256" key="3">
    <source>
        <dbReference type="ARBA" id="ARBA00022490"/>
    </source>
</evidence>
<dbReference type="CTD" id="80184"/>
<feature type="coiled-coil region" evidence="8">
    <location>
        <begin position="962"/>
        <end position="1027"/>
    </location>
</feature>
<evidence type="ECO:0000256" key="4">
    <source>
        <dbReference type="ARBA" id="ARBA00022794"/>
    </source>
</evidence>
<dbReference type="RefSeq" id="XP_021570379.1">
    <property type="nucleotide sequence ID" value="XM_021714704.1"/>
</dbReference>
<evidence type="ECO:0000313" key="11">
    <source>
        <dbReference type="Proteomes" id="UP000189704"/>
    </source>
</evidence>
<evidence type="ECO:0000256" key="7">
    <source>
        <dbReference type="ARBA" id="ARBA00023273"/>
    </source>
</evidence>
<dbReference type="PANTHER" id="PTHR18879">
    <property type="entry name" value="CENTROSOMAL PROTEIN OF 290 KDA"/>
    <property type="match status" value="1"/>
</dbReference>
<feature type="coiled-coil region" evidence="8">
    <location>
        <begin position="698"/>
        <end position="753"/>
    </location>
</feature>
<dbReference type="OrthoDB" id="6351660at2759"/>
<evidence type="ECO:0000256" key="9">
    <source>
        <dbReference type="SAM" id="MobiDB-lite"/>
    </source>
</evidence>
<feature type="region of interest" description="Disordered" evidence="9">
    <location>
        <begin position="150"/>
        <end position="170"/>
    </location>
</feature>
<feature type="coiled-coil region" evidence="8">
    <location>
        <begin position="1221"/>
        <end position="1248"/>
    </location>
</feature>
<gene>
    <name evidence="12" type="primary">CEP290</name>
</gene>
<evidence type="ECO:0000259" key="10">
    <source>
        <dbReference type="Pfam" id="PF16574"/>
    </source>
</evidence>
<dbReference type="GO" id="GO:0097711">
    <property type="term" value="P:ciliary basal body-plasma membrane docking"/>
    <property type="evidence" value="ECO:0007669"/>
    <property type="project" value="TreeGrafter"/>
</dbReference>
<sequence>MPPNINWKEIMKVDPDDLPRQEELADNLLISLSKVEVNELKNENQEKVIHLLRITQSLMKMKAQEVELALEEVEKAGEEQAKFENQLKTKVMKLENELEMAQHSAGGRDTRFLRDEIRQLEKQLEQKDRELEDMEKELEKEKKVNEQLALRNEEAENENSKLRRENKRLKKKNEQLRQDIIDYQKQIDSQKETLLSRRGEDSDYRSQLSKKNYELVQYLDEIQTLTEANEKIEVQNQEMRKNLEESVQEMEKMTDEYNRMKAIVHQTDNVMDQLKKENDHYRLQVKELTDLLKAKNEEDDPIMVAVNAKVEEWKLILSSKDDEIIEYQQMIHNLKEKLKNAQLDADKSSVMALQQGIQERDSQIKMLTEQVEQYTKEMEKNTFIIEDLKNELQRNKGASTLSQETHYMKIQSKVQILEDKTKEAERTAELAEADAREKDKELVEALKRLKDYESGVYGLEDAVIEIKNCKNQIKIRDREIEVLTKEINKLELKINDFLDENEALRERVGLEPKTMIDLTEFRNSKRLKQQQYRSENQILLKEIESLEEERLDLKRKIRQMAHERGRSAASGLITEDLNLTENVSQGDIIRERKFDLVSLKNMSEAQSKNEFLSRELIEKERDLERSRAVIAKFQNKFKELVEENKQLEEGMKEILHAIKEMQKDPDVKGGETSLIIPSLERLVNAIESKNAEGIFDASLHLKAQVDQLTGRNEELRQELRESRKEAVNYSQQLAKANLKIDHLEKETSLLRQAEGSNVVFKGIDLPDGIAPSSANIINSQNEYLIHLLQELENKESKLKNLEDSLEDYNRKFAVIRHQQSLLYKEYLSEKETWKTESDTIKEEKRKLEDQIQQDAIKVKEYNNLLNTLQMNSDEMKKILSENSRKITVLQVNEKSLVRQYTTLVELERQLRKENEKQKNELLSMETEVCEKIGCLQRFKEMAIFKIAALQKVVDNSVSLSELELANKQYNELTAKYRDILQKDNMLVQRTNNLEHLECENVSLKEQIESITKELEITKEKLHTIEQAWEQESKLGNESNMDKAKKSITNSEIISISKKITMLEMKELNERQRAEHCQKMYEHLRTSLKQMEERNFELETKFTELTKINLDAQKVEQMLRDELAESVSKAVSDADRQRILELEKTEMEIKVEVSKLREISDIAKRQVEILNVQQQSREKEVESLRMQLLDYQAQSDEKALIAKLHQHIVSLQTSEATVHGKLESVTSKLQKMEAYNLRLEQKLDDKEQALYYARLEGRNRAKHLRQTIQSLRRQFSGALPLAQQEKFSKTMIQLQNDKLNILQEMKNSQQKHRNMENKTLELELKLKSLEELISTLKDARGAQKVISWHMKIEELRLQELKLNRELVKDKEEIKYLNNIISEYEHTISSLEEEIVQQSKFHEERQMAWDQREVELERQLDIFDRQQNEILNAAQKFEDATGSMPDPSLPLPNQLEIALRKIKENVRIILETQTTCKSLEEKLKEKESALRLAEQNILSRDKVISELRLRLPATAEREKLIAELGRKEVEPKSHHTLKIAHQTIANMQARLNQKEEVLKKYQHLLEKAREEQREIVKKHEEDLHILHHKLELQADSSLNKFKQTAWDLIKQSPTPVPTNKHFTRLAEMEQTVAEQDDSLSSLLVKLKKVSQDLERQREITELKVKEFENIKLQLQENHADEVKKVNAEVEDLRCLLAQSQKELQSLKSELQAQKEANSRAPTTTMRNLVERLKSQLALKEKQQKALSRALLDLRAEMTAAAEERIISATSQKEAHLNVQQIVDRHTRELKSQIEDLNENLLKLKEALKTSKNRENSLTDNLNDLNNELQRKQKAYNKILREKDGTDQENDELKRQIKRLTSGLQSKPLVDNKQSIIEELQKKVKKLESQLERKVDEVDTKSMKEKNTREELIRWEEGKKWQAKIEGIRNKLKEKEGEICTLTKQMNTLKDLFAKADKEKLTLQRKLKTTGMTVDHVIGVRALESEKELEELKRRNLELENDILYMRAHEALPRDSVVEDLHLQNRYLQEKLHALEKQFSKDKCSKPSQNQTSEIDSDDHCQREQELQREILKLSSENIELKFQLEQANKDLPRLKNQVRDLKEMCEFLKKEKAEVERKLGHVRGSGRSGKTIPELEKTIGLMKKVVEKVQRENEQLKKASGILTSEKMADIEQENEKLKAELEKLKVHLGRQLSMSYESKAKGTEKIVAENERLRKELKKETDASEKLRIAKNNLEILNEKMAVRLEETGKRLQFAESRGPQLEGADSKSWKSIVVTRMYETKLKELETDIANKNQSITDLKQLVRDATERELKVKKYTKDLEQQIEILKHVPEGPETEQGVKRELQVLRLANSQLNKEKAELIRQIEVNKDQSGAESTVPDADQLKEKVKDLETQLKESDVEKQHLKEEVKKLKKELENFDPSFFEEIEDLKYNYKEEVKKNIILEEKLKKLSEQLGVELTSPVAASEQSEDEESPVNFPIY</sequence>
<dbReference type="GO" id="GO:0034451">
    <property type="term" value="C:centriolar satellite"/>
    <property type="evidence" value="ECO:0007669"/>
    <property type="project" value="TreeGrafter"/>
</dbReference>